<gene>
    <name evidence="2" type="ORF">HNR40_006667</name>
</gene>
<comment type="caution">
    <text evidence="2">The sequence shown here is derived from an EMBL/GenBank/DDBJ whole genome shotgun (WGS) entry which is preliminary data.</text>
</comment>
<sequence length="56" mass="5655">MFALVAALLFLLALIFEIANVAVGGVITVATLGTAGLLCVALHLMGVGAGWSPMKK</sequence>
<feature type="transmembrane region" description="Helical" evidence="1">
    <location>
        <begin position="34"/>
        <end position="52"/>
    </location>
</feature>
<dbReference type="Proteomes" id="UP000568380">
    <property type="component" value="Unassembled WGS sequence"/>
</dbReference>
<dbReference type="RefSeq" id="WP_184968326.1">
    <property type="nucleotide sequence ID" value="NZ_JACHIN010000010.1"/>
</dbReference>
<keyword evidence="1" id="KW-1133">Transmembrane helix</keyword>
<protein>
    <submittedName>
        <fullName evidence="2">Uncharacterized protein</fullName>
    </submittedName>
</protein>
<name>A0A7W8A7S6_9ACTN</name>
<keyword evidence="1" id="KW-0472">Membrane</keyword>
<evidence type="ECO:0000313" key="3">
    <source>
        <dbReference type="Proteomes" id="UP000568380"/>
    </source>
</evidence>
<dbReference type="EMBL" id="JACHIN010000010">
    <property type="protein sequence ID" value="MBB5081172.1"/>
    <property type="molecule type" value="Genomic_DNA"/>
</dbReference>
<evidence type="ECO:0000256" key="1">
    <source>
        <dbReference type="SAM" id="Phobius"/>
    </source>
</evidence>
<accession>A0A7W8A7S6</accession>
<dbReference type="AlphaFoldDB" id="A0A7W8A7S6"/>
<reference evidence="2 3" key="1">
    <citation type="submission" date="2020-08" db="EMBL/GenBank/DDBJ databases">
        <title>Genomic Encyclopedia of Type Strains, Phase IV (KMG-IV): sequencing the most valuable type-strain genomes for metagenomic binning, comparative biology and taxonomic classification.</title>
        <authorList>
            <person name="Goeker M."/>
        </authorList>
    </citation>
    <scope>NUCLEOTIDE SEQUENCE [LARGE SCALE GENOMIC DNA]</scope>
    <source>
        <strain evidence="2 3">DSM 45385</strain>
    </source>
</reference>
<proteinExistence type="predicted"/>
<organism evidence="2 3">
    <name type="scientific">Nonomuraea endophytica</name>
    <dbReference type="NCBI Taxonomy" id="714136"/>
    <lineage>
        <taxon>Bacteria</taxon>
        <taxon>Bacillati</taxon>
        <taxon>Actinomycetota</taxon>
        <taxon>Actinomycetes</taxon>
        <taxon>Streptosporangiales</taxon>
        <taxon>Streptosporangiaceae</taxon>
        <taxon>Nonomuraea</taxon>
    </lineage>
</organism>
<keyword evidence="3" id="KW-1185">Reference proteome</keyword>
<evidence type="ECO:0000313" key="2">
    <source>
        <dbReference type="EMBL" id="MBB5081172.1"/>
    </source>
</evidence>
<keyword evidence="1" id="KW-0812">Transmembrane</keyword>